<feature type="region of interest" description="Disordered" evidence="1">
    <location>
        <begin position="1"/>
        <end position="22"/>
    </location>
</feature>
<comment type="caution">
    <text evidence="3">The sequence shown here is derived from an EMBL/GenBank/DDBJ whole genome shotgun (WGS) entry which is preliminary data.</text>
</comment>
<sequence>MANAETYEQRQSTYGEEQEMDQHRSLGSLVKEIRDESIELFQQEVELARTEMMEKFAVVKDRTVSIGIGAVIAFAGAIVLLMGIAQAISVVLVYAGMAAVVATWLGPVLTGLVVLLVGGAMVMSNKNKLEEETVVPEKTVQSMKENKQWLKEKTT</sequence>
<dbReference type="AlphaFoldDB" id="A0A7V8V479"/>
<evidence type="ECO:0008006" key="5">
    <source>
        <dbReference type="Google" id="ProtNLM"/>
    </source>
</evidence>
<evidence type="ECO:0000313" key="3">
    <source>
        <dbReference type="EMBL" id="MBA2114655.1"/>
    </source>
</evidence>
<feature type="transmembrane region" description="Helical" evidence="2">
    <location>
        <begin position="91"/>
        <end position="118"/>
    </location>
</feature>
<protein>
    <recommendedName>
        <fullName evidence="5">Phage holin family protein</fullName>
    </recommendedName>
</protein>
<name>A0A7V8V479_9BACT</name>
<dbReference type="Pfam" id="PF07332">
    <property type="entry name" value="Phage_holin_3_6"/>
    <property type="match status" value="1"/>
</dbReference>
<proteinExistence type="predicted"/>
<evidence type="ECO:0000313" key="4">
    <source>
        <dbReference type="Proteomes" id="UP000551616"/>
    </source>
</evidence>
<keyword evidence="4" id="KW-1185">Reference proteome</keyword>
<keyword evidence="2" id="KW-0812">Transmembrane</keyword>
<accession>A0A7V8V479</accession>
<dbReference type="InterPro" id="IPR009937">
    <property type="entry name" value="Phage_holin_3_6"/>
</dbReference>
<dbReference type="Proteomes" id="UP000551616">
    <property type="component" value="Unassembled WGS sequence"/>
</dbReference>
<feature type="transmembrane region" description="Helical" evidence="2">
    <location>
        <begin position="63"/>
        <end position="85"/>
    </location>
</feature>
<reference evidence="3 4" key="1">
    <citation type="submission" date="2020-05" db="EMBL/GenBank/DDBJ databases">
        <title>Bremerella alba sp. nov., a novel planctomycete isolated from the surface of the macroalga Fucus spiralis.</title>
        <authorList>
            <person name="Godinho O."/>
            <person name="Botelho R."/>
            <person name="Albuquerque L."/>
            <person name="Wiegand S."/>
            <person name="Da Costa M.S."/>
            <person name="Lobo-Da-Cunha A."/>
            <person name="Jogler C."/>
            <person name="Lage O.M."/>
        </authorList>
    </citation>
    <scope>NUCLEOTIDE SEQUENCE [LARGE SCALE GENOMIC DNA]</scope>
    <source>
        <strain evidence="3 4">FF15</strain>
    </source>
</reference>
<evidence type="ECO:0000256" key="1">
    <source>
        <dbReference type="SAM" id="MobiDB-lite"/>
    </source>
</evidence>
<gene>
    <name evidence="3" type="ORF">HOV93_18210</name>
</gene>
<keyword evidence="2" id="KW-1133">Transmembrane helix</keyword>
<dbReference type="EMBL" id="JABRWO010000004">
    <property type="protein sequence ID" value="MBA2114655.1"/>
    <property type="molecule type" value="Genomic_DNA"/>
</dbReference>
<organism evidence="3 4">
    <name type="scientific">Bremerella alba</name>
    <dbReference type="NCBI Taxonomy" id="980252"/>
    <lineage>
        <taxon>Bacteria</taxon>
        <taxon>Pseudomonadati</taxon>
        <taxon>Planctomycetota</taxon>
        <taxon>Planctomycetia</taxon>
        <taxon>Pirellulales</taxon>
        <taxon>Pirellulaceae</taxon>
        <taxon>Bremerella</taxon>
    </lineage>
</organism>
<dbReference type="RefSeq" id="WP_207396112.1">
    <property type="nucleotide sequence ID" value="NZ_JABRWO010000004.1"/>
</dbReference>
<keyword evidence="2" id="KW-0472">Membrane</keyword>
<evidence type="ECO:0000256" key="2">
    <source>
        <dbReference type="SAM" id="Phobius"/>
    </source>
</evidence>